<dbReference type="SMART" id="SM00448">
    <property type="entry name" value="REC"/>
    <property type="match status" value="1"/>
</dbReference>
<dbReference type="PROSITE" id="PS50110">
    <property type="entry name" value="RESPONSE_REGULATORY"/>
    <property type="match status" value="1"/>
</dbReference>
<organism evidence="11 12">
    <name type="scientific">Paenibacillus baimaensis</name>
    <dbReference type="NCBI Taxonomy" id="2982185"/>
    <lineage>
        <taxon>Bacteria</taxon>
        <taxon>Bacillati</taxon>
        <taxon>Bacillota</taxon>
        <taxon>Bacilli</taxon>
        <taxon>Bacillales</taxon>
        <taxon>Paenibacillaceae</taxon>
        <taxon>Paenibacillus</taxon>
    </lineage>
</organism>
<keyword evidence="3 8" id="KW-0597">Phosphoprotein</keyword>
<dbReference type="PANTHER" id="PTHR42713:SF3">
    <property type="entry name" value="TRANSCRIPTIONAL REGULATORY PROTEIN HPTR"/>
    <property type="match status" value="1"/>
</dbReference>
<evidence type="ECO:0000256" key="8">
    <source>
        <dbReference type="PROSITE-ProRule" id="PRU00169"/>
    </source>
</evidence>
<dbReference type="RefSeq" id="WP_262683447.1">
    <property type="nucleotide sequence ID" value="NZ_JAOQIO010000016.1"/>
</dbReference>
<evidence type="ECO:0000256" key="6">
    <source>
        <dbReference type="ARBA" id="ARBA00023125"/>
    </source>
</evidence>
<reference evidence="11 12" key="1">
    <citation type="submission" date="2022-09" db="EMBL/GenBank/DDBJ databases">
        <authorList>
            <person name="Han X.L."/>
            <person name="Wang Q."/>
            <person name="Lu T."/>
        </authorList>
    </citation>
    <scope>NUCLEOTIDE SEQUENCE [LARGE SCALE GENOMIC DNA]</scope>
    <source>
        <strain evidence="11 12">WQ 127069</strain>
    </source>
</reference>
<keyword evidence="6" id="KW-0238">DNA-binding</keyword>
<dbReference type="InterPro" id="IPR001789">
    <property type="entry name" value="Sig_transdc_resp-reg_receiver"/>
</dbReference>
<dbReference type="Proteomes" id="UP001652445">
    <property type="component" value="Unassembled WGS sequence"/>
</dbReference>
<proteinExistence type="predicted"/>
<dbReference type="SUPFAM" id="SSF46689">
    <property type="entry name" value="Homeodomain-like"/>
    <property type="match status" value="2"/>
</dbReference>
<keyword evidence="5" id="KW-0805">Transcription regulation</keyword>
<dbReference type="SUPFAM" id="SSF52172">
    <property type="entry name" value="CheY-like"/>
    <property type="match status" value="1"/>
</dbReference>
<dbReference type="PRINTS" id="PR00032">
    <property type="entry name" value="HTHARAC"/>
</dbReference>
<dbReference type="SMART" id="SM00342">
    <property type="entry name" value="HTH_ARAC"/>
    <property type="match status" value="1"/>
</dbReference>
<dbReference type="Pfam" id="PF00072">
    <property type="entry name" value="Response_reg"/>
    <property type="match status" value="1"/>
</dbReference>
<evidence type="ECO:0000256" key="3">
    <source>
        <dbReference type="ARBA" id="ARBA00022553"/>
    </source>
</evidence>
<evidence type="ECO:0000259" key="10">
    <source>
        <dbReference type="PROSITE" id="PS50110"/>
    </source>
</evidence>
<name>A0ABT2UBP4_9BACL</name>
<keyword evidence="7" id="KW-0804">Transcription</keyword>
<evidence type="ECO:0000256" key="1">
    <source>
        <dbReference type="ARBA" id="ARBA00004496"/>
    </source>
</evidence>
<comment type="subcellular location">
    <subcellularLocation>
        <location evidence="1">Cytoplasm</location>
    </subcellularLocation>
</comment>
<comment type="caution">
    <text evidence="11">The sequence shown here is derived from an EMBL/GenBank/DDBJ whole genome shotgun (WGS) entry which is preliminary data.</text>
</comment>
<evidence type="ECO:0000256" key="4">
    <source>
        <dbReference type="ARBA" id="ARBA00023012"/>
    </source>
</evidence>
<dbReference type="Pfam" id="PF12833">
    <property type="entry name" value="HTH_18"/>
    <property type="match status" value="1"/>
</dbReference>
<evidence type="ECO:0000313" key="12">
    <source>
        <dbReference type="Proteomes" id="UP001652445"/>
    </source>
</evidence>
<dbReference type="InterPro" id="IPR020449">
    <property type="entry name" value="Tscrpt_reg_AraC-type_HTH"/>
</dbReference>
<sequence>MYSIMLVEDEDLIRQGLKTLIEDVIGGFKVTQEAKNGREALEAMKRCLPDCIITDIRMRNMNGLEMIEQVRHNFPDIAILVISGYGDFEYVKKALRFKVDDYLLKPVDRVELTQYLTQLKERLDEKNSSVVHKHSFAPDAPIEENEKKIIREVREIIHAHLGQDISLQFIANKVHMNTQYLSYLFKLETGQNFVDYVIQCRMERAKQLLQETNLKVYEIAKLSGYDNAKYFMTVFKQLTGTTPSDFRESHPR</sequence>
<accession>A0ABT2UBP4</accession>
<evidence type="ECO:0000256" key="5">
    <source>
        <dbReference type="ARBA" id="ARBA00023015"/>
    </source>
</evidence>
<dbReference type="InterPro" id="IPR051552">
    <property type="entry name" value="HptR"/>
</dbReference>
<keyword evidence="4" id="KW-0902">Two-component regulatory system</keyword>
<dbReference type="InterPro" id="IPR018060">
    <property type="entry name" value="HTH_AraC"/>
</dbReference>
<dbReference type="Gene3D" id="3.40.50.2300">
    <property type="match status" value="1"/>
</dbReference>
<dbReference type="EMBL" id="JAOQIO010000016">
    <property type="protein sequence ID" value="MCU6792048.1"/>
    <property type="molecule type" value="Genomic_DNA"/>
</dbReference>
<keyword evidence="2" id="KW-0963">Cytoplasm</keyword>
<feature type="domain" description="Response regulatory" evidence="10">
    <location>
        <begin position="3"/>
        <end position="120"/>
    </location>
</feature>
<protein>
    <submittedName>
        <fullName evidence="11">Response regulator</fullName>
    </submittedName>
</protein>
<feature type="modified residue" description="4-aspartylphosphate" evidence="8">
    <location>
        <position position="55"/>
    </location>
</feature>
<dbReference type="InterPro" id="IPR011006">
    <property type="entry name" value="CheY-like_superfamily"/>
</dbReference>
<feature type="domain" description="HTH araC/xylS-type" evidence="9">
    <location>
        <begin position="151"/>
        <end position="249"/>
    </location>
</feature>
<evidence type="ECO:0000256" key="7">
    <source>
        <dbReference type="ARBA" id="ARBA00023163"/>
    </source>
</evidence>
<evidence type="ECO:0000313" key="11">
    <source>
        <dbReference type="EMBL" id="MCU6792048.1"/>
    </source>
</evidence>
<dbReference type="CDD" id="cd17536">
    <property type="entry name" value="REC_YesN-like"/>
    <property type="match status" value="1"/>
</dbReference>
<keyword evidence="12" id="KW-1185">Reference proteome</keyword>
<dbReference type="PANTHER" id="PTHR42713">
    <property type="entry name" value="HISTIDINE KINASE-RELATED"/>
    <property type="match status" value="1"/>
</dbReference>
<gene>
    <name evidence="11" type="ORF">OB236_07895</name>
</gene>
<evidence type="ECO:0000256" key="2">
    <source>
        <dbReference type="ARBA" id="ARBA00022490"/>
    </source>
</evidence>
<dbReference type="PROSITE" id="PS01124">
    <property type="entry name" value="HTH_ARAC_FAMILY_2"/>
    <property type="match status" value="1"/>
</dbReference>
<evidence type="ECO:0000259" key="9">
    <source>
        <dbReference type="PROSITE" id="PS01124"/>
    </source>
</evidence>
<dbReference type="InterPro" id="IPR009057">
    <property type="entry name" value="Homeodomain-like_sf"/>
</dbReference>
<dbReference type="Gene3D" id="1.10.10.60">
    <property type="entry name" value="Homeodomain-like"/>
    <property type="match status" value="2"/>
</dbReference>